<proteinExistence type="predicted"/>
<dbReference type="SUPFAM" id="SSF52794">
    <property type="entry name" value="PTS system IIB component-like"/>
    <property type="match status" value="1"/>
</dbReference>
<dbReference type="Gene3D" id="3.40.930.10">
    <property type="entry name" value="Mannitol-specific EII, Chain A"/>
    <property type="match status" value="1"/>
</dbReference>
<dbReference type="SUPFAM" id="SSF46785">
    <property type="entry name" value="Winged helix' DNA-binding domain"/>
    <property type="match status" value="1"/>
</dbReference>
<dbReference type="InterPro" id="IPR036388">
    <property type="entry name" value="WH-like_DNA-bd_sf"/>
</dbReference>
<dbReference type="GO" id="GO:0006355">
    <property type="term" value="P:regulation of DNA-templated transcription"/>
    <property type="evidence" value="ECO:0007669"/>
    <property type="project" value="InterPro"/>
</dbReference>
<feature type="domain" description="PRD" evidence="8">
    <location>
        <begin position="208"/>
        <end position="313"/>
    </location>
</feature>
<dbReference type="PROSITE" id="PS51372">
    <property type="entry name" value="PRD_2"/>
    <property type="match status" value="2"/>
</dbReference>
<dbReference type="PROSITE" id="PS51094">
    <property type="entry name" value="PTS_EIIA_TYPE_2"/>
    <property type="match status" value="1"/>
</dbReference>
<dbReference type="SUPFAM" id="SSF63520">
    <property type="entry name" value="PTS-regulatory domain, PRD"/>
    <property type="match status" value="2"/>
</dbReference>
<dbReference type="Proteomes" id="UP000076510">
    <property type="component" value="Unassembled WGS sequence"/>
</dbReference>
<feature type="domain" description="PTS EIIB type-2" evidence="7">
    <location>
        <begin position="434"/>
        <end position="525"/>
    </location>
</feature>
<name>A0A165LN82_9BACI</name>
<evidence type="ECO:0000256" key="1">
    <source>
        <dbReference type="ARBA" id="ARBA00022679"/>
    </source>
</evidence>
<evidence type="ECO:0000313" key="10">
    <source>
        <dbReference type="Proteomes" id="UP000076510"/>
    </source>
</evidence>
<reference evidence="10" key="1">
    <citation type="submission" date="2016-01" db="EMBL/GenBank/DDBJ databases">
        <title>Whole genome sequencing of Bhargavaea cecembensis T14.</title>
        <authorList>
            <person name="Hong K.W."/>
        </authorList>
    </citation>
    <scope>NUCLEOTIDE SEQUENCE [LARGE SCALE GENOMIC DNA]</scope>
    <source>
        <strain evidence="10">M19</strain>
    </source>
</reference>
<dbReference type="GO" id="GO:0009401">
    <property type="term" value="P:phosphoenolpyruvate-dependent sugar phosphotransferase system"/>
    <property type="evidence" value="ECO:0007669"/>
    <property type="project" value="InterPro"/>
</dbReference>
<dbReference type="InterPro" id="IPR011608">
    <property type="entry name" value="PRD"/>
</dbReference>
<dbReference type="InterPro" id="IPR050661">
    <property type="entry name" value="BglG_antiterminators"/>
</dbReference>
<protein>
    <submittedName>
        <fullName evidence="9">Uncharacterized protein</fullName>
    </submittedName>
</protein>
<evidence type="ECO:0000259" key="7">
    <source>
        <dbReference type="PROSITE" id="PS51099"/>
    </source>
</evidence>
<dbReference type="CDD" id="cd00211">
    <property type="entry name" value="PTS_IIA_fru"/>
    <property type="match status" value="1"/>
</dbReference>
<evidence type="ECO:0000259" key="8">
    <source>
        <dbReference type="PROSITE" id="PS51372"/>
    </source>
</evidence>
<dbReference type="InterPro" id="IPR036634">
    <property type="entry name" value="PRD_sf"/>
</dbReference>
<dbReference type="PANTHER" id="PTHR30185">
    <property type="entry name" value="CRYPTIC BETA-GLUCOSIDE BGL OPERON ANTITERMINATOR"/>
    <property type="match status" value="1"/>
</dbReference>
<dbReference type="SUPFAM" id="SSF55804">
    <property type="entry name" value="Phoshotransferase/anion transport protein"/>
    <property type="match status" value="1"/>
</dbReference>
<dbReference type="Gene3D" id="1.10.1790.10">
    <property type="entry name" value="PRD domain"/>
    <property type="match status" value="2"/>
</dbReference>
<sequence>MVQGSIDAKWILSSGKKDGGREERGMNTRFKRILKELMAVDGLVTGSHLAGVSRVSSRTVREDVKQLNDCLEGHGAVIRAVRGRGYTLEVKEESVFKTFLQQLLEVGTDKPVAPEQRVGYLVRRFLQTDGYLKIQDLADEIHVSFSTLQNDLKDVKDILSRYDLLLVKKPNYGLKVEGEEVNVRFCLAEYVIDRTTPVRRQIQTLPDLHDEERLALIWTVVEKYVDRHGLQMSDIAMNNLVIHIAIACKRMMSGNLISAITLQMEEILKEKEYTIAEKMVEELNEVLEVRFPQVEIAYIALHLLGTRLVTEQRLEVEYLQDAKGEGYATLVDDILLAVEREWKIRLTEDEELRAALLIHLKPAINRFRYGMNIRNPLLDDIKKNYPVAFEAGVVAGRIIDENMEVQIDENEIGYLALHLGAAIERQNLAGSGPKRVIIVCASGAGSARMIKYKLQSKFRHEMDVVATTEYYHLKNHNLEEIDFIISSIPLEEDLPVPVIHVRTILSGEDYARIQSHLDLQPHSHLAYLRRDCLWVNEHYSTKEEVLSGLTDKLVKKGLVDPTFFDSVMRREEIASTSFGPLLAVPHPISPQWDETFLAICSLEKPVVWNGEPVQLVCILNVKKESTEDLQMVYAFLTGLVENQELVQKCLRSRSVSELWEILTGV</sequence>
<dbReference type="GO" id="GO:0008982">
    <property type="term" value="F:protein-N(PI)-phosphohistidine-sugar phosphotransferase activity"/>
    <property type="evidence" value="ECO:0007669"/>
    <property type="project" value="InterPro"/>
</dbReference>
<keyword evidence="1" id="KW-0808">Transferase</keyword>
<keyword evidence="2" id="KW-0677">Repeat</keyword>
<dbReference type="Pfam" id="PF00359">
    <property type="entry name" value="PTS_EIIA_2"/>
    <property type="match status" value="1"/>
</dbReference>
<organism evidence="9 10">
    <name type="scientific">Rossellomorea marisflavi</name>
    <dbReference type="NCBI Taxonomy" id="189381"/>
    <lineage>
        <taxon>Bacteria</taxon>
        <taxon>Bacillati</taxon>
        <taxon>Bacillota</taxon>
        <taxon>Bacilli</taxon>
        <taxon>Bacillales</taxon>
        <taxon>Bacillaceae</taxon>
        <taxon>Rossellomorea</taxon>
    </lineage>
</organism>
<dbReference type="EMBL" id="LQQY01000004">
    <property type="protein sequence ID" value="KZE52522.1"/>
    <property type="molecule type" value="Genomic_DNA"/>
</dbReference>
<evidence type="ECO:0000256" key="5">
    <source>
        <dbReference type="ARBA" id="ARBA00023163"/>
    </source>
</evidence>
<dbReference type="InterPro" id="IPR036095">
    <property type="entry name" value="PTS_EIIB-like_sf"/>
</dbReference>
<evidence type="ECO:0000256" key="3">
    <source>
        <dbReference type="ARBA" id="ARBA00023015"/>
    </source>
</evidence>
<dbReference type="InterPro" id="IPR002178">
    <property type="entry name" value="PTS_EIIA_type-2_dom"/>
</dbReference>
<feature type="domain" description="PTS EIIA type-2" evidence="6">
    <location>
        <begin position="526"/>
        <end position="665"/>
    </location>
</feature>
<keyword evidence="3" id="KW-0805">Transcription regulation</keyword>
<gene>
    <name evidence="9" type="ORF">AV649_12330</name>
</gene>
<accession>A0A165LN82</accession>
<keyword evidence="4" id="KW-0010">Activator</keyword>
<dbReference type="Gene3D" id="3.40.50.2300">
    <property type="match status" value="1"/>
</dbReference>
<keyword evidence="5" id="KW-0804">Transcription</keyword>
<comment type="caution">
    <text evidence="9">The sequence shown here is derived from an EMBL/GenBank/DDBJ whole genome shotgun (WGS) entry which is preliminary data.</text>
</comment>
<evidence type="ECO:0000256" key="4">
    <source>
        <dbReference type="ARBA" id="ARBA00023159"/>
    </source>
</evidence>
<dbReference type="Gene3D" id="1.10.10.10">
    <property type="entry name" value="Winged helix-like DNA-binding domain superfamily/Winged helix DNA-binding domain"/>
    <property type="match status" value="1"/>
</dbReference>
<dbReference type="InterPro" id="IPR013011">
    <property type="entry name" value="PTS_EIIB_2"/>
</dbReference>
<dbReference type="InterPro" id="IPR016152">
    <property type="entry name" value="PTrfase/Anion_transptr"/>
</dbReference>
<evidence type="ECO:0000313" key="9">
    <source>
        <dbReference type="EMBL" id="KZE52522.1"/>
    </source>
</evidence>
<dbReference type="Pfam" id="PF08279">
    <property type="entry name" value="HTH_11"/>
    <property type="match status" value="1"/>
</dbReference>
<evidence type="ECO:0000256" key="2">
    <source>
        <dbReference type="ARBA" id="ARBA00022737"/>
    </source>
</evidence>
<evidence type="ECO:0000259" key="6">
    <source>
        <dbReference type="PROSITE" id="PS51094"/>
    </source>
</evidence>
<feature type="domain" description="PRD" evidence="8">
    <location>
        <begin position="322"/>
        <end position="429"/>
    </location>
</feature>
<dbReference type="AlphaFoldDB" id="A0A165LN82"/>
<dbReference type="InterPro" id="IPR007737">
    <property type="entry name" value="Mga_HTH"/>
</dbReference>
<dbReference type="CDD" id="cd05568">
    <property type="entry name" value="PTS_IIB_bgl_like"/>
    <property type="match status" value="1"/>
</dbReference>
<dbReference type="PANTHER" id="PTHR30185:SF13">
    <property type="entry name" value="LICABCH OPERON REGULATOR-RELATED"/>
    <property type="match status" value="1"/>
</dbReference>
<dbReference type="PROSITE" id="PS51099">
    <property type="entry name" value="PTS_EIIB_TYPE_2"/>
    <property type="match status" value="1"/>
</dbReference>
<dbReference type="InterPro" id="IPR013196">
    <property type="entry name" value="HTH_11"/>
</dbReference>
<dbReference type="Pfam" id="PF00874">
    <property type="entry name" value="PRD"/>
    <property type="match status" value="2"/>
</dbReference>
<dbReference type="InterPro" id="IPR036390">
    <property type="entry name" value="WH_DNA-bd_sf"/>
</dbReference>
<dbReference type="Pfam" id="PF05043">
    <property type="entry name" value="Mga"/>
    <property type="match status" value="1"/>
</dbReference>